<keyword evidence="4" id="KW-1185">Reference proteome</keyword>
<dbReference type="Proteomes" id="UP000045285">
    <property type="component" value="Unassembled WGS sequence"/>
</dbReference>
<dbReference type="SUPFAM" id="SSF51735">
    <property type="entry name" value="NAD(P)-binding Rossmann-fold domains"/>
    <property type="match status" value="1"/>
</dbReference>
<dbReference type="InterPro" id="IPR036291">
    <property type="entry name" value="NAD(P)-bd_dom_sf"/>
</dbReference>
<evidence type="ECO:0000256" key="2">
    <source>
        <dbReference type="ARBA" id="ARBA00023002"/>
    </source>
</evidence>
<dbReference type="PANTHER" id="PTHR43669:SF3">
    <property type="entry name" value="ALCOHOL DEHYDROGENASE, PUTATIVE (AFU_ORTHOLOGUE AFUA_3G03445)-RELATED"/>
    <property type="match status" value="1"/>
</dbReference>
<evidence type="ECO:0000256" key="1">
    <source>
        <dbReference type="ARBA" id="ARBA00006484"/>
    </source>
</evidence>
<dbReference type="EMBL" id="CCMZ01000015">
    <property type="protein sequence ID" value="CDX16500.1"/>
    <property type="molecule type" value="Genomic_DNA"/>
</dbReference>
<sequence length="248" mass="25249">MKPLQNQNVVVVGGSRGVGRAIVEAALDAGATVLAVARGAADLKQLAWERPGLKTLATDATAEAAPQAVFDALAPDLLVVCAGALAAAAPIQEQSWDVFSANWEMDVKASFLFCREALKGRLKAGSRVVLIASGAAITGGPPNSGGYAGAKRMQIFLAGHCQKESDKLGLGLRFMALSPARIMPGTGVGDRGIDSIAAYMGIRPADFLASLSDMQTPDDVGRAVVELATGKPQGSSFTVSGSGLAAAA</sequence>
<accession>A0A090DK59</accession>
<dbReference type="Pfam" id="PF00106">
    <property type="entry name" value="adh_short"/>
    <property type="match status" value="1"/>
</dbReference>
<dbReference type="Gene3D" id="3.40.50.720">
    <property type="entry name" value="NAD(P)-binding Rossmann-like Domain"/>
    <property type="match status" value="1"/>
</dbReference>
<evidence type="ECO:0000313" key="3">
    <source>
        <dbReference type="EMBL" id="CDX16500.1"/>
    </source>
</evidence>
<evidence type="ECO:0000313" key="4">
    <source>
        <dbReference type="Proteomes" id="UP000045285"/>
    </source>
</evidence>
<organism evidence="3 4">
    <name type="scientific">Mesorhizobium plurifarium</name>
    <dbReference type="NCBI Taxonomy" id="69974"/>
    <lineage>
        <taxon>Bacteria</taxon>
        <taxon>Pseudomonadati</taxon>
        <taxon>Pseudomonadota</taxon>
        <taxon>Alphaproteobacteria</taxon>
        <taxon>Hyphomicrobiales</taxon>
        <taxon>Phyllobacteriaceae</taxon>
        <taxon>Mesorhizobium</taxon>
    </lineage>
</organism>
<reference evidence="4" key="1">
    <citation type="submission" date="2014-08" db="EMBL/GenBank/DDBJ databases">
        <authorList>
            <person name="Moulin L."/>
        </authorList>
    </citation>
    <scope>NUCLEOTIDE SEQUENCE [LARGE SCALE GENOMIC DNA]</scope>
</reference>
<dbReference type="AlphaFoldDB" id="A0A090DK59"/>
<protein>
    <submittedName>
        <fullName evidence="3">Short-chain dehydrogenase</fullName>
    </submittedName>
</protein>
<keyword evidence="2" id="KW-0560">Oxidoreductase</keyword>
<proteinExistence type="inferred from homology"/>
<gene>
    <name evidence="3" type="ORF">MPL3356_220088</name>
</gene>
<dbReference type="GO" id="GO:0016491">
    <property type="term" value="F:oxidoreductase activity"/>
    <property type="evidence" value="ECO:0007669"/>
    <property type="project" value="UniProtKB-KW"/>
</dbReference>
<dbReference type="InterPro" id="IPR002347">
    <property type="entry name" value="SDR_fam"/>
</dbReference>
<dbReference type="CDD" id="cd05233">
    <property type="entry name" value="SDR_c"/>
    <property type="match status" value="1"/>
</dbReference>
<dbReference type="PRINTS" id="PR00081">
    <property type="entry name" value="GDHRDH"/>
</dbReference>
<dbReference type="STRING" id="69974.MPLDJ20_40049"/>
<dbReference type="PANTHER" id="PTHR43669">
    <property type="entry name" value="5-KETO-D-GLUCONATE 5-REDUCTASE"/>
    <property type="match status" value="1"/>
</dbReference>
<comment type="similarity">
    <text evidence="1">Belongs to the short-chain dehydrogenases/reductases (SDR) family.</text>
</comment>
<name>A0A090DK59_MESPL</name>